<feature type="domain" description="Muconolactone isomerase" evidence="2">
    <location>
        <begin position="107"/>
        <end position="197"/>
    </location>
</feature>
<evidence type="ECO:0000313" key="4">
    <source>
        <dbReference type="Proteomes" id="UP000033551"/>
    </source>
</evidence>
<dbReference type="AlphaFoldDB" id="A0A0F4JNY3"/>
<evidence type="ECO:0000313" key="3">
    <source>
        <dbReference type="EMBL" id="KJY34641.1"/>
    </source>
</evidence>
<accession>A0A0F4JNY3</accession>
<evidence type="ECO:0000256" key="1">
    <source>
        <dbReference type="SAM" id="MobiDB-lite"/>
    </source>
</evidence>
<dbReference type="RefSeq" id="WP_045947348.1">
    <property type="nucleotide sequence ID" value="NZ_JZWV01000274.1"/>
</dbReference>
<dbReference type="EMBL" id="JZWV01000274">
    <property type="protein sequence ID" value="KJY34641.1"/>
    <property type="molecule type" value="Genomic_DNA"/>
</dbReference>
<dbReference type="InterPro" id="IPR011008">
    <property type="entry name" value="Dimeric_a/b-barrel"/>
</dbReference>
<keyword evidence="4" id="KW-1185">Reference proteome</keyword>
<dbReference type="Gene3D" id="3.30.70.1060">
    <property type="entry name" value="Dimeric alpha+beta barrel"/>
    <property type="match status" value="2"/>
</dbReference>
<protein>
    <submittedName>
        <fullName evidence="3">Muconolactone delta-isomerase</fullName>
    </submittedName>
</protein>
<dbReference type="PATRIC" id="fig|68223.7.peg.6217"/>
<reference evidence="3 4" key="1">
    <citation type="submission" date="2015-02" db="EMBL/GenBank/DDBJ databases">
        <authorList>
            <person name="Ju K.-S."/>
            <person name="Doroghazi J.R."/>
            <person name="Metcalf W."/>
        </authorList>
    </citation>
    <scope>NUCLEOTIDE SEQUENCE [LARGE SCALE GENOMIC DNA]</scope>
    <source>
        <strain evidence="3 4">NRRL ISP-5550</strain>
    </source>
</reference>
<feature type="compositionally biased region" description="Basic and acidic residues" evidence="1">
    <location>
        <begin position="194"/>
        <end position="206"/>
    </location>
</feature>
<dbReference type="Proteomes" id="UP000033551">
    <property type="component" value="Unassembled WGS sequence"/>
</dbReference>
<dbReference type="GO" id="GO:0016853">
    <property type="term" value="F:isomerase activity"/>
    <property type="evidence" value="ECO:0007669"/>
    <property type="project" value="UniProtKB-KW"/>
</dbReference>
<keyword evidence="3" id="KW-0413">Isomerase</keyword>
<sequence length="216" mass="23437">MEYLVTMTTRVPEGTSETEVDEIRAREAAHTRELAAQGRVLRLWRPPLGPGEWRTIGLFAADGPDDLERTLASMPLRIWRTDEPIPLGAHANDPGSGTVPLAADEGEYLVTFNVAVPEGTDSQAVEEVESGEARRAQELAAEGRLVRLWTLPGHGRNLSLWQAPAADVLHRALDSLPMTAADWLTSETVPLTRHPSDPATVKRDEPTPGAAGTPTM</sequence>
<organism evidence="3 4">
    <name type="scientific">Streptomyces katrae</name>
    <dbReference type="NCBI Taxonomy" id="68223"/>
    <lineage>
        <taxon>Bacteria</taxon>
        <taxon>Bacillati</taxon>
        <taxon>Actinomycetota</taxon>
        <taxon>Actinomycetes</taxon>
        <taxon>Kitasatosporales</taxon>
        <taxon>Streptomycetaceae</taxon>
        <taxon>Streptomyces</taxon>
    </lineage>
</organism>
<proteinExistence type="predicted"/>
<dbReference type="OrthoDB" id="4426588at2"/>
<dbReference type="InterPro" id="IPR026029">
    <property type="entry name" value="MLI_dom"/>
</dbReference>
<evidence type="ECO:0000259" key="2">
    <source>
        <dbReference type="Pfam" id="PF02426"/>
    </source>
</evidence>
<dbReference type="Pfam" id="PF02426">
    <property type="entry name" value="MIase"/>
    <property type="match status" value="2"/>
</dbReference>
<name>A0A0F4JNY3_9ACTN</name>
<feature type="domain" description="Muconolactone isomerase" evidence="2">
    <location>
        <begin position="1"/>
        <end position="93"/>
    </location>
</feature>
<dbReference type="SUPFAM" id="SSF54909">
    <property type="entry name" value="Dimeric alpha+beta barrel"/>
    <property type="match status" value="2"/>
</dbReference>
<feature type="region of interest" description="Disordered" evidence="1">
    <location>
        <begin position="187"/>
        <end position="216"/>
    </location>
</feature>
<comment type="caution">
    <text evidence="3">The sequence shown here is derived from an EMBL/GenBank/DDBJ whole genome shotgun (WGS) entry which is preliminary data.</text>
</comment>
<gene>
    <name evidence="3" type="ORF">VR44_11540</name>
</gene>